<dbReference type="CDD" id="cd03811">
    <property type="entry name" value="GT4_GT28_WabH-like"/>
    <property type="match status" value="1"/>
</dbReference>
<dbReference type="STRING" id="1423801.FD50_GL001268"/>
<keyword evidence="1" id="KW-0808">Transferase</keyword>
<dbReference type="RefSeq" id="WP_054756265.1">
    <property type="nucleotide sequence ID" value="NZ_AZFQ01000050.1"/>
</dbReference>
<organism evidence="1 2">
    <name type="scientific">Liquorilactobacillus satsumensis DSM 16230 = JCM 12392</name>
    <dbReference type="NCBI Taxonomy" id="1423801"/>
    <lineage>
        <taxon>Bacteria</taxon>
        <taxon>Bacillati</taxon>
        <taxon>Bacillota</taxon>
        <taxon>Bacilli</taxon>
        <taxon>Lactobacillales</taxon>
        <taxon>Lactobacillaceae</taxon>
        <taxon>Liquorilactobacillus</taxon>
    </lineage>
</organism>
<dbReference type="SUPFAM" id="SSF53756">
    <property type="entry name" value="UDP-Glycosyltransferase/glycogen phosphorylase"/>
    <property type="match status" value="1"/>
</dbReference>
<dbReference type="AlphaFoldDB" id="A0A0R1UX42"/>
<dbReference type="Proteomes" id="UP000051166">
    <property type="component" value="Unassembled WGS sequence"/>
</dbReference>
<dbReference type="GO" id="GO:0016757">
    <property type="term" value="F:glycosyltransferase activity"/>
    <property type="evidence" value="ECO:0007669"/>
    <property type="project" value="UniProtKB-KW"/>
</dbReference>
<accession>A0A0R1UX42</accession>
<comment type="caution">
    <text evidence="1">The sequence shown here is derived from an EMBL/GenBank/DDBJ whole genome shotgun (WGS) entry which is preliminary data.</text>
</comment>
<gene>
    <name evidence="1" type="ORF">FD50_GL001268</name>
</gene>
<evidence type="ECO:0000313" key="1">
    <source>
        <dbReference type="EMBL" id="KRL97702.1"/>
    </source>
</evidence>
<dbReference type="Pfam" id="PF13692">
    <property type="entry name" value="Glyco_trans_1_4"/>
    <property type="match status" value="1"/>
</dbReference>
<keyword evidence="2" id="KW-1185">Reference proteome</keyword>
<dbReference type="OrthoDB" id="9787617at2"/>
<evidence type="ECO:0000313" key="2">
    <source>
        <dbReference type="Proteomes" id="UP000051166"/>
    </source>
</evidence>
<dbReference type="GeneID" id="98308582"/>
<dbReference type="Gene3D" id="3.40.50.2000">
    <property type="entry name" value="Glycogen Phosphorylase B"/>
    <property type="match status" value="2"/>
</dbReference>
<dbReference type="PANTHER" id="PTHR12526:SF630">
    <property type="entry name" value="GLYCOSYLTRANSFERASE"/>
    <property type="match status" value="1"/>
</dbReference>
<sequence length="362" mass="41075">MKITLITQYLEGHGGTERVISHLVNEDLENNYQVLIPESGNPEWLQWITRDSGYELKICHSKNRQIQRDFVTTNLLASNPDIVLGLEGKACELAYELKQKYSLTYKIVSWGHTSISESNIFARRELAFSEYHLAISTGIQKQLLALGVPAHKIFLIYNPIRTVNKKTIQTPAAQKPFHAVFIGRILLDDQKNVRMLLETMAHLDIPWKLDIFGKGQDLPAAKALAKQLQIAPHINWRGWVPNPWDFITEADCLLLCSKYEGFPMVIIEAASYGLPIISTDCPTGPADIINKDNGILTPMNDQQAFGTACKQLYYLRGRYAHSTVKKTVLKFDISRYIKRIQHIYTFIAADNQRAHDVPLSSL</sequence>
<name>A0A0R1UX42_9LACO</name>
<protein>
    <submittedName>
        <fullName evidence="1">UDP-D-galactose (Glucosyl)lipopolysaccharide-1, 6-D-galactosyltransferase</fullName>
    </submittedName>
</protein>
<dbReference type="PATRIC" id="fig|1423801.4.peg.1296"/>
<proteinExistence type="predicted"/>
<dbReference type="PANTHER" id="PTHR12526">
    <property type="entry name" value="GLYCOSYLTRANSFERASE"/>
    <property type="match status" value="1"/>
</dbReference>
<dbReference type="EMBL" id="AZFQ01000050">
    <property type="protein sequence ID" value="KRL97702.1"/>
    <property type="molecule type" value="Genomic_DNA"/>
</dbReference>
<reference evidence="1 2" key="1">
    <citation type="journal article" date="2015" name="Genome Announc.">
        <title>Expanding the biotechnology potential of lactobacilli through comparative genomics of 213 strains and associated genera.</title>
        <authorList>
            <person name="Sun Z."/>
            <person name="Harris H.M."/>
            <person name="McCann A."/>
            <person name="Guo C."/>
            <person name="Argimon S."/>
            <person name="Zhang W."/>
            <person name="Yang X."/>
            <person name="Jeffery I.B."/>
            <person name="Cooney J.C."/>
            <person name="Kagawa T.F."/>
            <person name="Liu W."/>
            <person name="Song Y."/>
            <person name="Salvetti E."/>
            <person name="Wrobel A."/>
            <person name="Rasinkangas P."/>
            <person name="Parkhill J."/>
            <person name="Rea M.C."/>
            <person name="O'Sullivan O."/>
            <person name="Ritari J."/>
            <person name="Douillard F.P."/>
            <person name="Paul Ross R."/>
            <person name="Yang R."/>
            <person name="Briner A.E."/>
            <person name="Felis G.E."/>
            <person name="de Vos W.M."/>
            <person name="Barrangou R."/>
            <person name="Klaenhammer T.R."/>
            <person name="Caufield P.W."/>
            <person name="Cui Y."/>
            <person name="Zhang H."/>
            <person name="O'Toole P.W."/>
        </authorList>
    </citation>
    <scope>NUCLEOTIDE SEQUENCE [LARGE SCALE GENOMIC DNA]</scope>
    <source>
        <strain evidence="1 2">DSM 16230</strain>
    </source>
</reference>
<keyword evidence="1" id="KW-0328">Glycosyltransferase</keyword>